<dbReference type="Pfam" id="PF13809">
    <property type="entry name" value="Tubulin_2"/>
    <property type="match status" value="1"/>
</dbReference>
<comment type="caution">
    <text evidence="3">The sequence shown here is derived from an EMBL/GenBank/DDBJ whole genome shotgun (WGS) entry which is preliminary data.</text>
</comment>
<keyword evidence="1" id="KW-0175">Coiled coil</keyword>
<organism evidence="3 4">
    <name type="scientific">Halopiger aswanensis</name>
    <dbReference type="NCBI Taxonomy" id="148449"/>
    <lineage>
        <taxon>Archaea</taxon>
        <taxon>Methanobacteriati</taxon>
        <taxon>Methanobacteriota</taxon>
        <taxon>Stenosarchaea group</taxon>
        <taxon>Halobacteria</taxon>
        <taxon>Halobacteriales</taxon>
        <taxon>Natrialbaceae</taxon>
        <taxon>Halopiger</taxon>
    </lineage>
</organism>
<dbReference type="AlphaFoldDB" id="A0A419VVS2"/>
<dbReference type="OrthoDB" id="351360at2157"/>
<evidence type="ECO:0000313" key="3">
    <source>
        <dbReference type="EMBL" id="RKD86235.1"/>
    </source>
</evidence>
<evidence type="ECO:0000256" key="1">
    <source>
        <dbReference type="SAM" id="Coils"/>
    </source>
</evidence>
<keyword evidence="4" id="KW-1185">Reference proteome</keyword>
<evidence type="ECO:0000313" key="4">
    <source>
        <dbReference type="Proteomes" id="UP000283805"/>
    </source>
</evidence>
<dbReference type="EMBL" id="RAPO01000010">
    <property type="protein sequence ID" value="RKD86235.1"/>
    <property type="molecule type" value="Genomic_DNA"/>
</dbReference>
<feature type="coiled-coil region" evidence="1">
    <location>
        <begin position="333"/>
        <end position="363"/>
    </location>
</feature>
<name>A0A419VVS2_9EURY</name>
<gene>
    <name evidence="3" type="ORF">ATJ93_4652</name>
</gene>
<feature type="region of interest" description="Disordered" evidence="2">
    <location>
        <begin position="776"/>
        <end position="796"/>
    </location>
</feature>
<dbReference type="RefSeq" id="WP_120246925.1">
    <property type="nucleotide sequence ID" value="NZ_RAPO01000010.1"/>
</dbReference>
<reference evidence="3 4" key="1">
    <citation type="submission" date="2018-09" db="EMBL/GenBank/DDBJ databases">
        <title>Genomic Encyclopedia of Archaeal and Bacterial Type Strains, Phase II (KMG-II): from individual species to whole genera.</title>
        <authorList>
            <person name="Goeker M."/>
        </authorList>
    </citation>
    <scope>NUCLEOTIDE SEQUENCE [LARGE SCALE GENOMIC DNA]</scope>
    <source>
        <strain evidence="3 4">DSM 13151</strain>
    </source>
</reference>
<dbReference type="InterPro" id="IPR025904">
    <property type="entry name" value="Tubulin-like"/>
</dbReference>
<feature type="coiled-coil region" evidence="1">
    <location>
        <begin position="567"/>
        <end position="601"/>
    </location>
</feature>
<protein>
    <submittedName>
        <fullName evidence="3">Tubulin-like protein</fullName>
    </submittedName>
</protein>
<sequence length="796" mass="88690">MSERKNIVISLGTSGFRTATTIHRLVQEYGLADQFTFVSIETAALNDEEIPPSFETVELRRDDAAEQRFEQLKAEVPWLADRLELANQGATSTPPIGRFLLEYYHQQVYASVEQVLSEFVDAHETDELSTWLVGALSGGTAAGMLPLLSPMVRRIVESYADRHDIEAEIVAAGTVSKFEHRHQRTTLGPTPETYVNTNISLQQLTTLINVPDETAQRPDPYPIELPMDAAPSSNVLDDGFEIREPPLDAVVLLPVDEEEIEAAPRTSDDEFSNYREHVNWTIATAVLSITQATVKIENIFTRGFEDRLLTLAAASVRVPVEDVYDYFQSQQALTEIDGEIADLEAREADLEATIADLDDLIDEEADVTRIDVDSLNADALSGISRPVADELDRMRETVAGLDLTDTSADDLRTYAQQIAAQIDQGDDDFPHEAIAKLVFHRLVSDQLNDRLESHEFEATVEDYWAKHSDELSEHAPGLSEADPDEKYERGIETVLQKKRSRIKTELENTSAVRVGTRRELRKKLDRKKRLLAKFNHLYNEFTALQDLDDTLDEQLLPEVRVALCRQRDSLTSTLNNVQSDLEELREHRSNVASTVETAETRLTGDRSGPLQTLPLNTDSLESVSTRTFDEADHLQDLVDADVVDRDDLVEALQAAIEGHLDEPLEDYMHPSLDNVAQGTLSLLTHRGNQHVLSTTATTGQTPSSAMPAQNITDRLDVASVDAPFTVTLVALYEDVSLANTSELRRIHERWEEGTLNELFGRDVPFERNIAYPQLFVDGATGSPNPDQDAAPEAGGD</sequence>
<evidence type="ECO:0000256" key="2">
    <source>
        <dbReference type="SAM" id="MobiDB-lite"/>
    </source>
</evidence>
<accession>A0A419VVS2</accession>
<dbReference type="Proteomes" id="UP000283805">
    <property type="component" value="Unassembled WGS sequence"/>
</dbReference>
<proteinExistence type="predicted"/>